<gene>
    <name evidence="1" type="ORF">LX74_03747</name>
</gene>
<protein>
    <submittedName>
        <fullName evidence="1">Uncharacterized protein</fullName>
    </submittedName>
</protein>
<evidence type="ECO:0000313" key="1">
    <source>
        <dbReference type="EMBL" id="TYO84942.1"/>
    </source>
</evidence>
<sequence>MIGNHVIHLMIVDPVIMYAALVDVIKPQNWNTYLYVQMIKSL</sequence>
<name>A0ABY3NB82_ELIMR</name>
<proteinExistence type="predicted"/>
<reference evidence="1 2" key="1">
    <citation type="submission" date="2019-07" db="EMBL/GenBank/DDBJ databases">
        <title>Genomic Encyclopedia of Archaeal and Bacterial Type Strains, Phase II (KMG-II): from individual species to whole genera.</title>
        <authorList>
            <person name="Goeker M."/>
        </authorList>
    </citation>
    <scope>NUCLEOTIDE SEQUENCE [LARGE SCALE GENOMIC DNA]</scope>
    <source>
        <strain evidence="1 2">DSM 14571</strain>
    </source>
</reference>
<comment type="caution">
    <text evidence="1">The sequence shown here is derived from an EMBL/GenBank/DDBJ whole genome shotgun (WGS) entry which is preliminary data.</text>
</comment>
<dbReference type="EMBL" id="VNHK01000017">
    <property type="protein sequence ID" value="TYO84942.1"/>
    <property type="molecule type" value="Genomic_DNA"/>
</dbReference>
<evidence type="ECO:0000313" key="2">
    <source>
        <dbReference type="Proteomes" id="UP000324513"/>
    </source>
</evidence>
<organism evidence="1 2">
    <name type="scientific">Elizabethkingia miricola</name>
    <name type="common">Chryseobacterium miricola</name>
    <dbReference type="NCBI Taxonomy" id="172045"/>
    <lineage>
        <taxon>Bacteria</taxon>
        <taxon>Pseudomonadati</taxon>
        <taxon>Bacteroidota</taxon>
        <taxon>Flavobacteriia</taxon>
        <taxon>Flavobacteriales</taxon>
        <taxon>Weeksellaceae</taxon>
        <taxon>Elizabethkingia</taxon>
    </lineage>
</organism>
<accession>A0ABY3NB82</accession>
<keyword evidence="2" id="KW-1185">Reference proteome</keyword>
<dbReference type="Proteomes" id="UP000324513">
    <property type="component" value="Unassembled WGS sequence"/>
</dbReference>